<reference evidence="3" key="1">
    <citation type="submission" date="2024-10" db="EMBL/GenBank/DDBJ databases">
        <authorList>
            <person name="Ryan C."/>
        </authorList>
    </citation>
    <scope>NUCLEOTIDE SEQUENCE [LARGE SCALE GENOMIC DNA]</scope>
</reference>
<gene>
    <name evidence="3" type="ORF">URODEC1_LOCUS107600</name>
</gene>
<protein>
    <recommendedName>
        <fullName evidence="2">Myb-like domain-containing protein</fullName>
    </recommendedName>
</protein>
<feature type="region of interest" description="Disordered" evidence="1">
    <location>
        <begin position="153"/>
        <end position="177"/>
    </location>
</feature>
<feature type="region of interest" description="Disordered" evidence="1">
    <location>
        <begin position="1"/>
        <end position="26"/>
    </location>
</feature>
<evidence type="ECO:0000313" key="3">
    <source>
        <dbReference type="EMBL" id="CAL5079403.1"/>
    </source>
</evidence>
<evidence type="ECO:0000259" key="2">
    <source>
        <dbReference type="PROSITE" id="PS50090"/>
    </source>
</evidence>
<evidence type="ECO:0000313" key="4">
    <source>
        <dbReference type="Proteomes" id="UP001497457"/>
    </source>
</evidence>
<dbReference type="InterPro" id="IPR001005">
    <property type="entry name" value="SANT/Myb"/>
</dbReference>
<feature type="compositionally biased region" description="Basic and acidic residues" evidence="1">
    <location>
        <begin position="326"/>
        <end position="344"/>
    </location>
</feature>
<dbReference type="Proteomes" id="UP001497457">
    <property type="component" value="Chromosome 7b"/>
</dbReference>
<feature type="domain" description="Myb-like" evidence="2">
    <location>
        <begin position="186"/>
        <end position="247"/>
    </location>
</feature>
<feature type="compositionally biased region" description="Low complexity" evidence="1">
    <location>
        <begin position="13"/>
        <end position="26"/>
    </location>
</feature>
<dbReference type="AlphaFoldDB" id="A0ABC9FPY0"/>
<feature type="region of interest" description="Disordered" evidence="1">
    <location>
        <begin position="324"/>
        <end position="379"/>
    </location>
</feature>
<evidence type="ECO:0000256" key="1">
    <source>
        <dbReference type="SAM" id="MobiDB-lite"/>
    </source>
</evidence>
<proteinExistence type="predicted"/>
<dbReference type="PANTHER" id="PTHR45224">
    <property type="entry name" value="OS01G0527900 PROTEIN-RELATED"/>
    <property type="match status" value="1"/>
</dbReference>
<name>A0ABC9FPY0_9POAL</name>
<keyword evidence="4" id="KW-1185">Reference proteome</keyword>
<dbReference type="PANTHER" id="PTHR45224:SF3">
    <property type="entry name" value="OS11G0506300 PROTEIN"/>
    <property type="match status" value="1"/>
</dbReference>
<dbReference type="EMBL" id="OZ075117">
    <property type="protein sequence ID" value="CAL5079403.1"/>
    <property type="molecule type" value="Genomic_DNA"/>
</dbReference>
<feature type="compositionally biased region" description="Low complexity" evidence="1">
    <location>
        <begin position="354"/>
        <end position="371"/>
    </location>
</feature>
<feature type="compositionally biased region" description="Polar residues" evidence="1">
    <location>
        <begin position="163"/>
        <end position="177"/>
    </location>
</feature>
<accession>A0ABC9FPY0</accession>
<sequence>MSTPSAAPRKKGSSASALDAAAAGRGRTLGRCVGTAAAAAGRGRTLGRGVGLAPPPRSRGLGGFPSSSASPATTTIPATTVPFSTGSIAGGFPNSSVGMEGFPLSPPSSTTWFDAAGGDPSSPGSWDNDPRPASGFMSLFGNEAQNSHLVGAATHSRPPYTNIDASSPSDNDTNNGNVRTEKMIMWTIDEDVRVMSAWIEHSTDSSVGADRAGGHYWGEVVDTYNKTTPPLRRRNQKQCKDRWHKINKWTDLFECAYVKARRVFTSGYNDQMWIDAAHKFYLDDNKDMVPPLGPYVLMEVWKICRDVPKWKTYNEDLKNARKRKSFHLEGDSQEDDKIPDEMPKRPMGQKAAKKAALAANGKLKGSSSSDDGQSKESPIDLDKFGRYRIFQEENNEQRMKLLDRQEKLSSEKLEATKIAHLTAQEYKEGKKLEKESKMMETYINLMSQDTSSMSDEERGQRVSMMKCLMKTLFPASD</sequence>
<organism evidence="3 4">
    <name type="scientific">Urochloa decumbens</name>
    <dbReference type="NCBI Taxonomy" id="240449"/>
    <lineage>
        <taxon>Eukaryota</taxon>
        <taxon>Viridiplantae</taxon>
        <taxon>Streptophyta</taxon>
        <taxon>Embryophyta</taxon>
        <taxon>Tracheophyta</taxon>
        <taxon>Spermatophyta</taxon>
        <taxon>Magnoliopsida</taxon>
        <taxon>Liliopsida</taxon>
        <taxon>Poales</taxon>
        <taxon>Poaceae</taxon>
        <taxon>PACMAD clade</taxon>
        <taxon>Panicoideae</taxon>
        <taxon>Panicodae</taxon>
        <taxon>Paniceae</taxon>
        <taxon>Melinidinae</taxon>
        <taxon>Urochloa</taxon>
    </lineage>
</organism>
<dbReference type="PROSITE" id="PS50090">
    <property type="entry name" value="MYB_LIKE"/>
    <property type="match status" value="1"/>
</dbReference>